<keyword evidence="5 10" id="KW-0812">Transmembrane</keyword>
<dbReference type="PANTHER" id="PTHR13038">
    <property type="entry name" value="APG9 AUTOPHAGY 9"/>
    <property type="match status" value="1"/>
</dbReference>
<evidence type="ECO:0000256" key="2">
    <source>
        <dbReference type="ARBA" id="ARBA00006185"/>
    </source>
</evidence>
<keyword evidence="12" id="KW-1185">Reference proteome</keyword>
<name>A0AB34ID25_PRYPA</name>
<dbReference type="GO" id="GO:0006869">
    <property type="term" value="P:lipid transport"/>
    <property type="evidence" value="ECO:0007669"/>
    <property type="project" value="UniProtKB-KW"/>
</dbReference>
<reference evidence="11 12" key="1">
    <citation type="journal article" date="2024" name="Science">
        <title>Giant polyketide synthase enzymes in the biosynthesis of giant marine polyether toxins.</title>
        <authorList>
            <person name="Fallon T.R."/>
            <person name="Shende V.V."/>
            <person name="Wierzbicki I.H."/>
            <person name="Pendleton A.L."/>
            <person name="Watervoot N.F."/>
            <person name="Auber R.P."/>
            <person name="Gonzalez D.J."/>
            <person name="Wisecaver J.H."/>
            <person name="Moore B.S."/>
        </authorList>
    </citation>
    <scope>NUCLEOTIDE SEQUENCE [LARGE SCALE GENOMIC DNA]</scope>
    <source>
        <strain evidence="11 12">12B1</strain>
    </source>
</reference>
<evidence type="ECO:0000256" key="5">
    <source>
        <dbReference type="ARBA" id="ARBA00022692"/>
    </source>
</evidence>
<keyword evidence="4 10" id="KW-0813">Transport</keyword>
<feature type="transmembrane region" description="Helical" evidence="10">
    <location>
        <begin position="343"/>
        <end position="368"/>
    </location>
</feature>
<gene>
    <name evidence="11" type="ORF">AB1Y20_014204</name>
</gene>
<dbReference type="InterPro" id="IPR007241">
    <property type="entry name" value="Autophagy-rel_prot_9"/>
</dbReference>
<feature type="transmembrane region" description="Helical" evidence="10">
    <location>
        <begin position="260"/>
        <end position="284"/>
    </location>
</feature>
<evidence type="ECO:0000256" key="10">
    <source>
        <dbReference type="RuleBase" id="RU364027"/>
    </source>
</evidence>
<dbReference type="GO" id="GO:0005776">
    <property type="term" value="C:autophagosome"/>
    <property type="evidence" value="ECO:0007669"/>
    <property type="project" value="TreeGrafter"/>
</dbReference>
<dbReference type="EMBL" id="JBGBPQ010000028">
    <property type="protein sequence ID" value="KAL1496600.1"/>
    <property type="molecule type" value="Genomic_DNA"/>
</dbReference>
<feature type="transmembrane region" description="Helical" evidence="10">
    <location>
        <begin position="60"/>
        <end position="80"/>
    </location>
</feature>
<evidence type="ECO:0000256" key="4">
    <source>
        <dbReference type="ARBA" id="ARBA00022448"/>
    </source>
</evidence>
<dbReference type="GO" id="GO:0034727">
    <property type="term" value="P:piecemeal microautophagy of the nucleus"/>
    <property type="evidence" value="ECO:0007669"/>
    <property type="project" value="TreeGrafter"/>
</dbReference>
<keyword evidence="9 10" id="KW-0472">Membrane</keyword>
<keyword evidence="6 10" id="KW-1133">Transmembrane helix</keyword>
<evidence type="ECO:0000256" key="3">
    <source>
        <dbReference type="ARBA" id="ARBA00018074"/>
    </source>
</evidence>
<dbReference type="GO" id="GO:0000422">
    <property type="term" value="P:autophagy of mitochondrion"/>
    <property type="evidence" value="ECO:0007669"/>
    <property type="project" value="TreeGrafter"/>
</dbReference>
<comment type="similarity">
    <text evidence="2 10">Belongs to the ATG9 family.</text>
</comment>
<dbReference type="PANTHER" id="PTHR13038:SF10">
    <property type="entry name" value="AUTOPHAGY-RELATED PROTEIN 9"/>
    <property type="match status" value="1"/>
</dbReference>
<comment type="caution">
    <text evidence="11">The sequence shown here is derived from an EMBL/GenBank/DDBJ whole genome shotgun (WGS) entry which is preliminary data.</text>
</comment>
<sequence length="798" mass="88842">MATNYMPAGREERLLEIDPALLQDGPREQWEAISDLDSFFTRVYAYFNEKGLQCILLSRIISLFMLAFTICFPVFFFAFVNLDELLNKCFDDVSCNKVSLLRPISAVHPSQFVVLYFCVFSLYWLWTLLDFLWSLRPLLEMRAFFRDKLCIDDSELQILSWDDIVQRIVELQRTSRLCIVKDQLTAHDIANRILRKENFMVAIVNRNLLPFRPHPCLPINLLSKTLEWNIYVCVFNPMFDRQFCIRHSFMHDVRGLQRRFIFYGVVNLVLAPFVAAFQLFFFWFKHAEEWYRRPASSALSRDFSLYARWTMQEFNELPHVFEARMQAAHSDATAYIKQFPTPLATLVAIFVSFIVSSLAAVLLVLSVLNENILLFYRFPHEEIVGAVGTNRLGGFNLLWWLAMFSTILAISRSFTSEGAYPLLKQQPRLLLESLSGHTHYMPEHWRGQEHTRHVYHEFRQLYQYRATLLLHEILGCVTAPLALIFMMPSRAAEILEFIHRFTAFSEGVGHVCSFALFDFERHGDKRYGAPAGGVPDEQSCLGKMEKAYVSFRIHHPSWLDSRGEALLDNIVGPGGAEATQRAAVAASKSLDTVMEDTRAAVLAAGAAVGADAFERQATLGAAATYKVCGVAAGRAALDSGWAEGTGTSSVGGAAETSGLGVLGGAHVDGRSTLGGGALGGLGGASHIGTSALGLSSLAASQLLLLSRSSQLLALAPHLGQSTLAVSHAQAASLMAGATRSSSERSEQLAAVLYERMEQFYRSTTSRSEHVESGAEHRVGYAQGAPVDAGNYELTTLET</sequence>
<evidence type="ECO:0000256" key="9">
    <source>
        <dbReference type="ARBA" id="ARBA00023136"/>
    </source>
</evidence>
<dbReference type="AlphaFoldDB" id="A0AB34ID25"/>
<comment type="function">
    <text evidence="10">Phospholipid scramblase involved in autophagy. Cycles between the preautophagosomal structure/phagophore assembly site (PAS) and the cytoplasmic vesicle pool and supplies membrane for the growing autophagosome. Lipid scramblase activity plays a key role in preautophagosomal structure/phagophore assembly by distributing the phospholipids that arrive through ATG2 from the cytoplasmic to the luminal leaflet of the bilayer, thereby driving autophagosomal membrane expansion.</text>
</comment>
<evidence type="ECO:0000256" key="1">
    <source>
        <dbReference type="ARBA" id="ARBA00004511"/>
    </source>
</evidence>
<dbReference type="Proteomes" id="UP001515480">
    <property type="component" value="Unassembled WGS sequence"/>
</dbReference>
<dbReference type="GO" id="GO:0034045">
    <property type="term" value="C:phagophore assembly site membrane"/>
    <property type="evidence" value="ECO:0007669"/>
    <property type="project" value="UniProtKB-SubCell"/>
</dbReference>
<feature type="transmembrane region" description="Helical" evidence="10">
    <location>
        <begin position="468"/>
        <end position="487"/>
    </location>
</feature>
<evidence type="ECO:0000313" key="11">
    <source>
        <dbReference type="EMBL" id="KAL1496600.1"/>
    </source>
</evidence>
<evidence type="ECO:0000256" key="6">
    <source>
        <dbReference type="ARBA" id="ARBA00022989"/>
    </source>
</evidence>
<dbReference type="GO" id="GO:0061709">
    <property type="term" value="P:reticulophagy"/>
    <property type="evidence" value="ECO:0007669"/>
    <property type="project" value="TreeGrafter"/>
</dbReference>
<evidence type="ECO:0000256" key="7">
    <source>
        <dbReference type="ARBA" id="ARBA00023006"/>
    </source>
</evidence>
<comment type="subcellular location">
    <subcellularLocation>
        <location evidence="1 10">Preautophagosomal structure membrane</location>
        <topology evidence="1 10">Multi-pass membrane protein</topology>
    </subcellularLocation>
</comment>
<evidence type="ECO:0000313" key="12">
    <source>
        <dbReference type="Proteomes" id="UP001515480"/>
    </source>
</evidence>
<evidence type="ECO:0000256" key="8">
    <source>
        <dbReference type="ARBA" id="ARBA00023055"/>
    </source>
</evidence>
<proteinExistence type="inferred from homology"/>
<keyword evidence="7 10" id="KW-0072">Autophagy</keyword>
<dbReference type="GO" id="GO:0034497">
    <property type="term" value="P:protein localization to phagophore assembly site"/>
    <property type="evidence" value="ECO:0007669"/>
    <property type="project" value="TreeGrafter"/>
</dbReference>
<feature type="transmembrane region" description="Helical" evidence="10">
    <location>
        <begin position="113"/>
        <end position="133"/>
    </location>
</feature>
<dbReference type="Pfam" id="PF04109">
    <property type="entry name" value="ATG9"/>
    <property type="match status" value="1"/>
</dbReference>
<keyword evidence="8 10" id="KW-0445">Lipid transport</keyword>
<protein>
    <recommendedName>
        <fullName evidence="3 10">Autophagy-related protein 9</fullName>
    </recommendedName>
</protein>
<organism evidence="11 12">
    <name type="scientific">Prymnesium parvum</name>
    <name type="common">Toxic golden alga</name>
    <dbReference type="NCBI Taxonomy" id="97485"/>
    <lineage>
        <taxon>Eukaryota</taxon>
        <taxon>Haptista</taxon>
        <taxon>Haptophyta</taxon>
        <taxon>Prymnesiophyceae</taxon>
        <taxon>Prymnesiales</taxon>
        <taxon>Prymnesiaceae</taxon>
        <taxon>Prymnesium</taxon>
    </lineage>
</organism>
<accession>A0AB34ID25</accession>